<evidence type="ECO:0000313" key="1">
    <source>
        <dbReference type="EMBL" id="CAB9530712.1"/>
    </source>
</evidence>
<accession>A0A9N8HYT8</accession>
<proteinExistence type="predicted"/>
<gene>
    <name evidence="1" type="ORF">SEMRO_3002_G341960.1</name>
</gene>
<name>A0A9N8HYT8_9STRA</name>
<keyword evidence="2" id="KW-1185">Reference proteome</keyword>
<protein>
    <submittedName>
        <fullName evidence="1">Uncharacterized protein</fullName>
    </submittedName>
</protein>
<organism evidence="1 2">
    <name type="scientific">Seminavis robusta</name>
    <dbReference type="NCBI Taxonomy" id="568900"/>
    <lineage>
        <taxon>Eukaryota</taxon>
        <taxon>Sar</taxon>
        <taxon>Stramenopiles</taxon>
        <taxon>Ochrophyta</taxon>
        <taxon>Bacillariophyta</taxon>
        <taxon>Bacillariophyceae</taxon>
        <taxon>Bacillariophycidae</taxon>
        <taxon>Naviculales</taxon>
        <taxon>Naviculaceae</taxon>
        <taxon>Seminavis</taxon>
    </lineage>
</organism>
<comment type="caution">
    <text evidence="1">The sequence shown here is derived from an EMBL/GenBank/DDBJ whole genome shotgun (WGS) entry which is preliminary data.</text>
</comment>
<dbReference type="EMBL" id="CAICTM010003000">
    <property type="protein sequence ID" value="CAB9530712.1"/>
    <property type="molecule type" value="Genomic_DNA"/>
</dbReference>
<dbReference type="Proteomes" id="UP001153069">
    <property type="component" value="Unassembled WGS sequence"/>
</dbReference>
<dbReference type="AlphaFoldDB" id="A0A9N8HYT8"/>
<sequence>MSDAAYAFGGEPLWNSIVCIRPAAELDKMVGPGSETRHPIVSWRVCIKSEDGSLTQETMQMKATKVSFDRFGDSVKFRFLVTGFEQTATEEVGQCKPKDFSTSSLLTTQELRLTTRMKWEVGSFKWKSNTSAGLVTRTAVVECKFNDGNMQASDILRIEVFSPKTSEFDKGKRLAKALEWGKLVVDANLKFQELIHEEM</sequence>
<evidence type="ECO:0000313" key="2">
    <source>
        <dbReference type="Proteomes" id="UP001153069"/>
    </source>
</evidence>
<reference evidence="1" key="1">
    <citation type="submission" date="2020-06" db="EMBL/GenBank/DDBJ databases">
        <authorList>
            <consortium name="Plant Systems Biology data submission"/>
        </authorList>
    </citation>
    <scope>NUCLEOTIDE SEQUENCE</scope>
    <source>
        <strain evidence="1">D6</strain>
    </source>
</reference>